<evidence type="ECO:0008006" key="4">
    <source>
        <dbReference type="Google" id="ProtNLM"/>
    </source>
</evidence>
<dbReference type="STRING" id="883114.HMPREF9709_01654"/>
<evidence type="ECO:0000256" key="1">
    <source>
        <dbReference type="SAM" id="Phobius"/>
    </source>
</evidence>
<dbReference type="PATRIC" id="fig|883114.3.peg.1650"/>
<dbReference type="Pfam" id="PF04020">
    <property type="entry name" value="Phage_holin_4_2"/>
    <property type="match status" value="1"/>
</dbReference>
<sequence>MNNTNNKINIGGLIARLLVSMIVVGLTNFLVPGMSNKGGLGNLALIAIAIAVIEHLLATFLGLSKAGRGASGFLVMALILYLSGQIIGGYKVTIIGALIGGIVYGLVSSIIPGEKLNS</sequence>
<dbReference type="GeneID" id="96999591"/>
<keyword evidence="1" id="KW-0812">Transmembrane</keyword>
<dbReference type="EMBL" id="AGEI01000031">
    <property type="protein sequence ID" value="EHR32040.1"/>
    <property type="molecule type" value="Genomic_DNA"/>
</dbReference>
<name>H3NQP3_9FIRM</name>
<dbReference type="InterPro" id="IPR007165">
    <property type="entry name" value="Phage_holin_4_2"/>
</dbReference>
<dbReference type="Proteomes" id="UP000004191">
    <property type="component" value="Unassembled WGS sequence"/>
</dbReference>
<proteinExistence type="predicted"/>
<keyword evidence="1" id="KW-0472">Membrane</keyword>
<organism evidence="2 3">
    <name type="scientific">Helcococcus kunzii ATCC 51366</name>
    <dbReference type="NCBI Taxonomy" id="883114"/>
    <lineage>
        <taxon>Bacteria</taxon>
        <taxon>Bacillati</taxon>
        <taxon>Bacillota</taxon>
        <taxon>Tissierellia</taxon>
        <taxon>Tissierellales</taxon>
        <taxon>Peptoniphilaceae</taxon>
        <taxon>Helcococcus</taxon>
    </lineage>
</organism>
<keyword evidence="3" id="KW-1185">Reference proteome</keyword>
<feature type="transmembrane region" description="Helical" evidence="1">
    <location>
        <begin position="12"/>
        <end position="31"/>
    </location>
</feature>
<gene>
    <name evidence="2" type="ORF">HMPREF9709_01654</name>
</gene>
<dbReference type="OrthoDB" id="1701386at2"/>
<evidence type="ECO:0000313" key="2">
    <source>
        <dbReference type="EMBL" id="EHR32040.1"/>
    </source>
</evidence>
<protein>
    <recommendedName>
        <fullName evidence="4">Phage holin family protein</fullName>
    </recommendedName>
</protein>
<dbReference type="AlphaFoldDB" id="H3NQP3"/>
<keyword evidence="1" id="KW-1133">Transmembrane helix</keyword>
<dbReference type="RefSeq" id="WP_005399169.1">
    <property type="nucleotide sequence ID" value="NZ_JH601088.1"/>
</dbReference>
<dbReference type="eggNOG" id="COG1950">
    <property type="taxonomic scope" value="Bacteria"/>
</dbReference>
<feature type="transmembrane region" description="Helical" evidence="1">
    <location>
        <begin position="70"/>
        <end position="88"/>
    </location>
</feature>
<accession>H3NQP3</accession>
<evidence type="ECO:0000313" key="3">
    <source>
        <dbReference type="Proteomes" id="UP000004191"/>
    </source>
</evidence>
<feature type="transmembrane region" description="Helical" evidence="1">
    <location>
        <begin position="94"/>
        <end position="113"/>
    </location>
</feature>
<dbReference type="HOGENOM" id="CLU_159834_0_0_9"/>
<reference evidence="2 3" key="1">
    <citation type="submission" date="2012-01" db="EMBL/GenBank/DDBJ databases">
        <title>The Genome Sequence of Helcococcus kunzii ATCC 51366.</title>
        <authorList>
            <consortium name="The Broad Institute Genome Sequencing Platform"/>
            <person name="Earl A."/>
            <person name="Ward D."/>
            <person name="Feldgarden M."/>
            <person name="Gevers D."/>
            <person name="Huys G."/>
            <person name="Young S.K."/>
            <person name="Zeng Q."/>
            <person name="Gargeya S."/>
            <person name="Fitzgerald M."/>
            <person name="Haas B."/>
            <person name="Abouelleil A."/>
            <person name="Alvarado L."/>
            <person name="Arachchi H.M."/>
            <person name="Berlin A."/>
            <person name="Chapman S.B."/>
            <person name="Gearin G."/>
            <person name="Goldberg J."/>
            <person name="Griggs A."/>
            <person name="Gujja S."/>
            <person name="Hansen M."/>
            <person name="Heiman D."/>
            <person name="Howarth C."/>
            <person name="Larimer J."/>
            <person name="Lui A."/>
            <person name="MacDonald P.J.P."/>
            <person name="McCowen C."/>
            <person name="Montmayeur A."/>
            <person name="Murphy C."/>
            <person name="Neiman D."/>
            <person name="Pearson M."/>
            <person name="Priest M."/>
            <person name="Roberts A."/>
            <person name="Saif S."/>
            <person name="Shea T."/>
            <person name="Sisk P."/>
            <person name="Stolte C."/>
            <person name="Sykes S."/>
            <person name="Wortman J."/>
            <person name="Nusbaum C."/>
            <person name="Birren B."/>
        </authorList>
    </citation>
    <scope>NUCLEOTIDE SEQUENCE [LARGE SCALE GENOMIC DNA]</scope>
    <source>
        <strain evidence="2 3">ATCC 51366</strain>
    </source>
</reference>
<feature type="transmembrane region" description="Helical" evidence="1">
    <location>
        <begin position="43"/>
        <end position="63"/>
    </location>
</feature>
<comment type="caution">
    <text evidence="2">The sequence shown here is derived from an EMBL/GenBank/DDBJ whole genome shotgun (WGS) entry which is preliminary data.</text>
</comment>